<evidence type="ECO:0000256" key="2">
    <source>
        <dbReference type="RuleBase" id="RU000411"/>
    </source>
</evidence>
<dbReference type="GO" id="GO:0004867">
    <property type="term" value="F:serine-type endopeptidase inhibitor activity"/>
    <property type="evidence" value="ECO:0007669"/>
    <property type="project" value="InterPro"/>
</dbReference>
<evidence type="ECO:0000313" key="5">
    <source>
        <dbReference type="Proteomes" id="UP000699462"/>
    </source>
</evidence>
<dbReference type="InterPro" id="IPR042178">
    <property type="entry name" value="Serpin_sf_1"/>
</dbReference>
<feature type="domain" description="Serpin" evidence="3">
    <location>
        <begin position="16"/>
        <end position="233"/>
    </location>
</feature>
<evidence type="ECO:0000313" key="4">
    <source>
        <dbReference type="EMBL" id="KAF8564500.1"/>
    </source>
</evidence>
<dbReference type="InterPro" id="IPR000215">
    <property type="entry name" value="Serpin_fam"/>
</dbReference>
<gene>
    <name evidence="4" type="ORF">P879_10620</name>
</gene>
<dbReference type="Gene3D" id="2.30.39.10">
    <property type="entry name" value="Alpha-1-antitrypsin, domain 1"/>
    <property type="match status" value="1"/>
</dbReference>
<keyword evidence="5" id="KW-1185">Reference proteome</keyword>
<dbReference type="PANTHER" id="PTHR11461:SF211">
    <property type="entry name" value="GH10112P-RELATED"/>
    <property type="match status" value="1"/>
</dbReference>
<dbReference type="InterPro" id="IPR036186">
    <property type="entry name" value="Serpin_sf"/>
</dbReference>
<organism evidence="4 5">
    <name type="scientific">Paragonimus westermani</name>
    <dbReference type="NCBI Taxonomy" id="34504"/>
    <lineage>
        <taxon>Eukaryota</taxon>
        <taxon>Metazoa</taxon>
        <taxon>Spiralia</taxon>
        <taxon>Lophotrochozoa</taxon>
        <taxon>Platyhelminthes</taxon>
        <taxon>Trematoda</taxon>
        <taxon>Digenea</taxon>
        <taxon>Plagiorchiida</taxon>
        <taxon>Troglotremata</taxon>
        <taxon>Troglotrematidae</taxon>
        <taxon>Paragonimus</taxon>
    </lineage>
</organism>
<comment type="caution">
    <text evidence="4">The sequence shown here is derived from an EMBL/GenBank/DDBJ whole genome shotgun (WGS) entry which is preliminary data.</text>
</comment>
<comment type="similarity">
    <text evidence="1 2">Belongs to the serpin family.</text>
</comment>
<protein>
    <recommendedName>
        <fullName evidence="3">Serpin domain-containing protein</fullName>
    </recommendedName>
</protein>
<sequence>MTSHEVIKDSICHFAAKLYANVVSQQTGDLHNVLISPLSIYTVLAMTMAGADGQTRDELERILHIPVHMHYNGQHKLIGSTVTHCLSPNEGVQFLLANRLFLLQPVTVVKEFGEILSTHYNTNTESVASLSGADAKRQYINHWTSEHTEHKISELIPTGAVNDTTVLALVNAMYFKGQWMCEFDKTLTRPSKFTCFGGKTMEIQMMFLESEFSYVALKDWDAEAIYLPFRGAE</sequence>
<name>A0A8T0D9N8_9TREM</name>
<dbReference type="InterPro" id="IPR023796">
    <property type="entry name" value="Serpin_dom"/>
</dbReference>
<proteinExistence type="inferred from homology"/>
<dbReference type="Gene3D" id="3.30.497.10">
    <property type="entry name" value="Antithrombin, subunit I, domain 2"/>
    <property type="match status" value="1"/>
</dbReference>
<dbReference type="EMBL" id="JTDF01008536">
    <property type="protein sequence ID" value="KAF8564500.1"/>
    <property type="molecule type" value="Genomic_DNA"/>
</dbReference>
<evidence type="ECO:0000259" key="3">
    <source>
        <dbReference type="SMART" id="SM00093"/>
    </source>
</evidence>
<dbReference type="SMART" id="SM00093">
    <property type="entry name" value="SERPIN"/>
    <property type="match status" value="1"/>
</dbReference>
<dbReference type="OrthoDB" id="671595at2759"/>
<dbReference type="PANTHER" id="PTHR11461">
    <property type="entry name" value="SERINE PROTEASE INHIBITOR, SERPIN"/>
    <property type="match status" value="1"/>
</dbReference>
<accession>A0A8T0D9N8</accession>
<evidence type="ECO:0000256" key="1">
    <source>
        <dbReference type="ARBA" id="ARBA00009500"/>
    </source>
</evidence>
<reference evidence="4 5" key="1">
    <citation type="submission" date="2019-07" db="EMBL/GenBank/DDBJ databases">
        <title>Annotation for the trematode Paragonimus westermani.</title>
        <authorList>
            <person name="Choi Y.-J."/>
        </authorList>
    </citation>
    <scope>NUCLEOTIDE SEQUENCE [LARGE SCALE GENOMIC DNA]</scope>
    <source>
        <strain evidence="4">180907_Pwestermani</strain>
    </source>
</reference>
<dbReference type="Proteomes" id="UP000699462">
    <property type="component" value="Unassembled WGS sequence"/>
</dbReference>
<dbReference type="SUPFAM" id="SSF56574">
    <property type="entry name" value="Serpins"/>
    <property type="match status" value="1"/>
</dbReference>
<dbReference type="GO" id="GO:0005615">
    <property type="term" value="C:extracellular space"/>
    <property type="evidence" value="ECO:0007669"/>
    <property type="project" value="InterPro"/>
</dbReference>
<dbReference type="Pfam" id="PF00079">
    <property type="entry name" value="Serpin"/>
    <property type="match status" value="1"/>
</dbReference>
<dbReference type="InterPro" id="IPR042185">
    <property type="entry name" value="Serpin_sf_2"/>
</dbReference>
<dbReference type="AlphaFoldDB" id="A0A8T0D9N8"/>